<accession>A0A1F7IQK0</accession>
<gene>
    <name evidence="1" type="ORF">A3B40_00340</name>
</gene>
<reference evidence="1 2" key="1">
    <citation type="journal article" date="2016" name="Nat. Commun.">
        <title>Thousands of microbial genomes shed light on interconnected biogeochemical processes in an aquifer system.</title>
        <authorList>
            <person name="Anantharaman K."/>
            <person name="Brown C.T."/>
            <person name="Hug L.A."/>
            <person name="Sharon I."/>
            <person name="Castelle C.J."/>
            <person name="Probst A.J."/>
            <person name="Thomas B.C."/>
            <person name="Singh A."/>
            <person name="Wilkins M.J."/>
            <person name="Karaoz U."/>
            <person name="Brodie E.L."/>
            <person name="Williams K.H."/>
            <person name="Hubbard S.S."/>
            <person name="Banfield J.F."/>
        </authorList>
    </citation>
    <scope>NUCLEOTIDE SEQUENCE [LARGE SCALE GENOMIC DNA]</scope>
</reference>
<evidence type="ECO:0000313" key="2">
    <source>
        <dbReference type="Proteomes" id="UP000178040"/>
    </source>
</evidence>
<dbReference type="Pfam" id="PF01371">
    <property type="entry name" value="Trp_repressor"/>
    <property type="match status" value="1"/>
</dbReference>
<evidence type="ECO:0000313" key="1">
    <source>
        <dbReference type="EMBL" id="OGK45627.1"/>
    </source>
</evidence>
<dbReference type="InterPro" id="IPR038116">
    <property type="entry name" value="TrpR-like_sf"/>
</dbReference>
<name>A0A1F7IQK0_9BACT</name>
<dbReference type="InterPro" id="IPR010921">
    <property type="entry name" value="Trp_repressor/repl_initiator"/>
</dbReference>
<comment type="caution">
    <text evidence="1">The sequence shown here is derived from an EMBL/GenBank/DDBJ whole genome shotgun (WGS) entry which is preliminary data.</text>
</comment>
<dbReference type="SUPFAM" id="SSF48295">
    <property type="entry name" value="TrpR-like"/>
    <property type="match status" value="1"/>
</dbReference>
<dbReference type="EMBL" id="MGAI01000004">
    <property type="protein sequence ID" value="OGK45627.1"/>
    <property type="molecule type" value="Genomic_DNA"/>
</dbReference>
<sequence>MNVLINQLIGTFIINMTRISRRILKENLLLKLHSLFFEIMSQYSSKESFLELIDDILSPTEKIMLTKRVAIIYLLIKGVDYRDIANVLKVSTGTVVLYAAKFYKRDSKIVKMIKTMLKKEKFFNFLEDVFADLSIQPGLKIGDWQRYWNHKRRQQERKILP</sequence>
<dbReference type="Gene3D" id="1.10.1270.10">
    <property type="entry name" value="TrpR-like"/>
    <property type="match status" value="1"/>
</dbReference>
<dbReference type="InterPro" id="IPR000831">
    <property type="entry name" value="Trp_repress"/>
</dbReference>
<organism evidence="1 2">
    <name type="scientific">Candidatus Roizmanbacteria bacterium RIFCSPLOWO2_01_FULL_37_16</name>
    <dbReference type="NCBI Taxonomy" id="1802058"/>
    <lineage>
        <taxon>Bacteria</taxon>
        <taxon>Candidatus Roizmaniibacteriota</taxon>
    </lineage>
</organism>
<protein>
    <submittedName>
        <fullName evidence="1">Uncharacterized protein</fullName>
    </submittedName>
</protein>
<dbReference type="GO" id="GO:0003700">
    <property type="term" value="F:DNA-binding transcription factor activity"/>
    <property type="evidence" value="ECO:0007669"/>
    <property type="project" value="InterPro"/>
</dbReference>
<proteinExistence type="predicted"/>
<dbReference type="AlphaFoldDB" id="A0A1F7IQK0"/>
<dbReference type="GO" id="GO:0043565">
    <property type="term" value="F:sequence-specific DNA binding"/>
    <property type="evidence" value="ECO:0007669"/>
    <property type="project" value="InterPro"/>
</dbReference>
<dbReference type="Proteomes" id="UP000178040">
    <property type="component" value="Unassembled WGS sequence"/>
</dbReference>